<evidence type="ECO:0000256" key="1">
    <source>
        <dbReference type="ARBA" id="ARBA00004127"/>
    </source>
</evidence>
<evidence type="ECO:0000256" key="9">
    <source>
        <dbReference type="SAM" id="Phobius"/>
    </source>
</evidence>
<name>A0A0L0DC36_THETB</name>
<keyword evidence="6" id="KW-0460">Magnesium</keyword>
<dbReference type="Pfam" id="PF00122">
    <property type="entry name" value="E1-E2_ATPase"/>
    <property type="match status" value="1"/>
</dbReference>
<evidence type="ECO:0000313" key="13">
    <source>
        <dbReference type="EMBL" id="KNC49800.1"/>
    </source>
</evidence>
<feature type="transmembrane region" description="Helical" evidence="9">
    <location>
        <begin position="900"/>
        <end position="918"/>
    </location>
</feature>
<accession>A0A0L0DC36</accession>
<dbReference type="eggNOG" id="KOG0204">
    <property type="taxonomic scope" value="Eukaryota"/>
</dbReference>
<dbReference type="Pfam" id="PF00690">
    <property type="entry name" value="Cation_ATPase_N"/>
    <property type="match status" value="1"/>
</dbReference>
<evidence type="ECO:0000256" key="5">
    <source>
        <dbReference type="ARBA" id="ARBA00022840"/>
    </source>
</evidence>
<dbReference type="Pfam" id="PF00689">
    <property type="entry name" value="Cation_ATPase_C"/>
    <property type="match status" value="1"/>
</dbReference>
<feature type="transmembrane region" description="Helical" evidence="9">
    <location>
        <begin position="333"/>
        <end position="362"/>
    </location>
</feature>
<gene>
    <name evidence="13" type="ORF">AMSG_06077</name>
</gene>
<dbReference type="Gene3D" id="3.40.50.1000">
    <property type="entry name" value="HAD superfamily/HAD-like"/>
    <property type="match status" value="1"/>
</dbReference>
<dbReference type="InterPro" id="IPR023299">
    <property type="entry name" value="ATPase_P-typ_cyto_dom_N"/>
</dbReference>
<feature type="transmembrane region" description="Helical" evidence="9">
    <location>
        <begin position="995"/>
        <end position="1014"/>
    </location>
</feature>
<dbReference type="PRINTS" id="PR00119">
    <property type="entry name" value="CATATPASE"/>
</dbReference>
<evidence type="ECO:0000256" key="3">
    <source>
        <dbReference type="ARBA" id="ARBA00022723"/>
    </source>
</evidence>
<dbReference type="NCBIfam" id="TIGR01494">
    <property type="entry name" value="ATPase_P-type"/>
    <property type="match status" value="2"/>
</dbReference>
<dbReference type="EMBL" id="GL349457">
    <property type="protein sequence ID" value="KNC49800.1"/>
    <property type="molecule type" value="Genomic_DNA"/>
</dbReference>
<feature type="transmembrane region" description="Helical" evidence="9">
    <location>
        <begin position="930"/>
        <end position="950"/>
    </location>
</feature>
<keyword evidence="2 9" id="KW-0812">Transmembrane</keyword>
<dbReference type="PANTHER" id="PTHR24093:SF369">
    <property type="entry name" value="CALCIUM-TRANSPORTING ATPASE"/>
    <property type="match status" value="1"/>
</dbReference>
<dbReference type="InterPro" id="IPR006068">
    <property type="entry name" value="ATPase_P-typ_cation-transptr_C"/>
</dbReference>
<dbReference type="PANTHER" id="PTHR24093">
    <property type="entry name" value="CATION TRANSPORTING ATPASE"/>
    <property type="match status" value="1"/>
</dbReference>
<dbReference type="RefSeq" id="XP_013757584.1">
    <property type="nucleotide sequence ID" value="XM_013902130.1"/>
</dbReference>
<dbReference type="GO" id="GO:0005388">
    <property type="term" value="F:P-type calcium transporter activity"/>
    <property type="evidence" value="ECO:0007669"/>
    <property type="project" value="TreeGrafter"/>
</dbReference>
<evidence type="ECO:0000256" key="7">
    <source>
        <dbReference type="ARBA" id="ARBA00022989"/>
    </source>
</evidence>
<dbReference type="InterPro" id="IPR008250">
    <property type="entry name" value="ATPase_P-typ_transduc_dom_A_sf"/>
</dbReference>
<reference evidence="13 14" key="1">
    <citation type="submission" date="2010-05" db="EMBL/GenBank/DDBJ databases">
        <title>The Genome Sequence of Thecamonas trahens ATCC 50062.</title>
        <authorList>
            <consortium name="The Broad Institute Genome Sequencing Platform"/>
            <person name="Russ C."/>
            <person name="Cuomo C."/>
            <person name="Shea T."/>
            <person name="Young S.K."/>
            <person name="Zeng Q."/>
            <person name="Koehrsen M."/>
            <person name="Haas B."/>
            <person name="Borodovsky M."/>
            <person name="Guigo R."/>
            <person name="Alvarado L."/>
            <person name="Berlin A."/>
            <person name="Bochicchio J."/>
            <person name="Borenstein D."/>
            <person name="Chapman S."/>
            <person name="Chen Z."/>
            <person name="Freedman E."/>
            <person name="Gellesch M."/>
            <person name="Goldberg J."/>
            <person name="Griggs A."/>
            <person name="Gujja S."/>
            <person name="Heilman E."/>
            <person name="Heiman D."/>
            <person name="Hepburn T."/>
            <person name="Howarth C."/>
            <person name="Jen D."/>
            <person name="Larson L."/>
            <person name="Mehta T."/>
            <person name="Park D."/>
            <person name="Pearson M."/>
            <person name="Roberts A."/>
            <person name="Saif S."/>
            <person name="Shenoy N."/>
            <person name="Sisk P."/>
            <person name="Stolte C."/>
            <person name="Sykes S."/>
            <person name="Thomson T."/>
            <person name="Walk T."/>
            <person name="White J."/>
            <person name="Yandava C."/>
            <person name="Burger G."/>
            <person name="Gray M.W."/>
            <person name="Holland P.W.H."/>
            <person name="King N."/>
            <person name="Lang F.B.F."/>
            <person name="Roger A.J."/>
            <person name="Ruiz-Trillo I."/>
            <person name="Lander E."/>
            <person name="Nusbaum C."/>
        </authorList>
    </citation>
    <scope>NUCLEOTIDE SEQUENCE [LARGE SCALE GENOMIC DNA]</scope>
    <source>
        <strain evidence="13 14">ATCC 50062</strain>
    </source>
</reference>
<keyword evidence="7 9" id="KW-1133">Transmembrane helix</keyword>
<dbReference type="InterPro" id="IPR059000">
    <property type="entry name" value="ATPase_P-type_domA"/>
</dbReference>
<dbReference type="GO" id="GO:0016887">
    <property type="term" value="F:ATP hydrolysis activity"/>
    <property type="evidence" value="ECO:0007669"/>
    <property type="project" value="InterPro"/>
</dbReference>
<sequence length="1045" mass="113935">MAGVDAGALEAEALRGEDKVKYEVNEQSYERDGLSKLFPNRLQLLSVLGGQEGVLEELDVDAAQGIDEAELEARGLRWGFNATHIAKRSFVHFMLSAANDFTLIMLIITAFLSLSLGVSISEFAADTGGAGYVEGTSILIAVTIIIIFTAINENYKDHQFAELAAALQNEEVTVLRASSLDIQQVPANDLVVGDIVHVFRGAVVPADGLLLGDPCKMNELEVTGEADDVRKSYSHDPFIMRGSHVAEGRVVMVVVAVGDSTYLARKRARDARRSVDEHTSLQNKLANLGKQVGKLGLAIAVVLVSVLSAKYLITRVVKGDSIDNEAIERMTEYILTGLTLTVVSVPEGLPFSVTLAIAFSIIRMVGEHNMVRNLSSVETMGRCSEVVIDLTGAVTVNHMILDQGYIAGKQFAIADYQDYDFSSLARPWGQLSLEPDEDAMADSVLGLLQHSLFLNSRAAIIAPDIDILAEDDDDLIVGADGVTRKYYGNETEISLLKFGTALSSKFGTYEELRHAYHGHTVATFPFDPVAKWSAVLLRLDAPLSSAFRTGRPSLFSDSRSSDSYGHASLRGDERYRLYVKGAAELLLGFCTRIVDENGEVVNIVPFQHKLRKMIKAWTHAGRRVLTLAYKDIGFRPPPDVADADVTEMVCLGIVGISDSLLPSVRGEIRAAQQAGVMVRLVTGESLPRAITLARKISIYNPEYHLAMDSFEYNKMTNDELKSMVPTLTILARATPDDKLRIISQLQSDFGAVVAVTGGDLADRRSLIAADVGFAMGVSGSGVAREAADIVLLSDDFGSIVNTIRWGRNVFSSIRKFLQFQFTCNVVTVLITIIGSVTNSRGEPPISPVGLLWVNLIMDTFAAIALASDSPSPDLLRKTKPVSSSENVVTRVMMMHIFGQAAYQLLMLLLVLFIGPAFFTVERYRRKHFTLVFNAHVMMTLFNFFNVRSVFQQQNVVSGLGRNYYFWAVLLFSGAVQGAIVTIGGSWTKTEPLGPLQWASCLVLGAGTLLVGAFLRTIPTRGILLESKDIHDSPKDRAEKSALPFG</sequence>
<dbReference type="Gene3D" id="2.70.150.10">
    <property type="entry name" value="Calcium-transporting ATPase, cytoplasmic transduction domain A"/>
    <property type="match status" value="1"/>
</dbReference>
<evidence type="ECO:0000256" key="4">
    <source>
        <dbReference type="ARBA" id="ARBA00022741"/>
    </source>
</evidence>
<keyword evidence="8 9" id="KW-0472">Membrane</keyword>
<dbReference type="InterPro" id="IPR004014">
    <property type="entry name" value="ATPase_P-typ_cation-transptr_N"/>
</dbReference>
<evidence type="ECO:0000256" key="2">
    <source>
        <dbReference type="ARBA" id="ARBA00022692"/>
    </source>
</evidence>
<dbReference type="STRING" id="461836.A0A0L0DC36"/>
<keyword evidence="5" id="KW-0067">ATP-binding</keyword>
<dbReference type="SUPFAM" id="SSF81665">
    <property type="entry name" value="Calcium ATPase, transmembrane domain M"/>
    <property type="match status" value="1"/>
</dbReference>
<keyword evidence="3" id="KW-0479">Metal-binding</keyword>
<feature type="transmembrane region" description="Helical" evidence="9">
    <location>
        <begin position="962"/>
        <end position="983"/>
    </location>
</feature>
<feature type="transmembrane region" description="Helical" evidence="9">
    <location>
        <begin position="295"/>
        <end position="313"/>
    </location>
</feature>
<dbReference type="GeneID" id="25565338"/>
<feature type="domain" description="Cation-transporting P-type ATPase C-terminal" evidence="11">
    <location>
        <begin position="843"/>
        <end position="1015"/>
    </location>
</feature>
<dbReference type="GO" id="GO:0005524">
    <property type="term" value="F:ATP binding"/>
    <property type="evidence" value="ECO:0007669"/>
    <property type="project" value="UniProtKB-KW"/>
</dbReference>
<dbReference type="Gene3D" id="3.40.1110.10">
    <property type="entry name" value="Calcium-transporting ATPase, cytoplasmic domain N"/>
    <property type="match status" value="1"/>
</dbReference>
<keyword evidence="14" id="KW-1185">Reference proteome</keyword>
<dbReference type="GO" id="GO:0005886">
    <property type="term" value="C:plasma membrane"/>
    <property type="evidence" value="ECO:0007669"/>
    <property type="project" value="TreeGrafter"/>
</dbReference>
<keyword evidence="4" id="KW-0547">Nucleotide-binding</keyword>
<proteinExistence type="predicted"/>
<feature type="domain" description="P-type ATPase A" evidence="10">
    <location>
        <begin position="167"/>
        <end position="265"/>
    </location>
</feature>
<dbReference type="GO" id="GO:0046872">
    <property type="term" value="F:metal ion binding"/>
    <property type="evidence" value="ECO:0007669"/>
    <property type="project" value="UniProtKB-KW"/>
</dbReference>
<feature type="transmembrane region" description="Helical" evidence="9">
    <location>
        <begin position="816"/>
        <end position="837"/>
    </location>
</feature>
<dbReference type="InterPro" id="IPR023298">
    <property type="entry name" value="ATPase_P-typ_TM_dom_sf"/>
</dbReference>
<evidence type="ECO:0000313" key="14">
    <source>
        <dbReference type="Proteomes" id="UP000054408"/>
    </source>
</evidence>
<dbReference type="InterPro" id="IPR036412">
    <property type="entry name" value="HAD-like_sf"/>
</dbReference>
<evidence type="ECO:0000259" key="12">
    <source>
        <dbReference type="Pfam" id="PF00690"/>
    </source>
</evidence>
<dbReference type="SUPFAM" id="SSF56784">
    <property type="entry name" value="HAD-like"/>
    <property type="match status" value="1"/>
</dbReference>
<evidence type="ECO:0000259" key="11">
    <source>
        <dbReference type="Pfam" id="PF00689"/>
    </source>
</evidence>
<evidence type="ECO:0000256" key="8">
    <source>
        <dbReference type="ARBA" id="ARBA00023136"/>
    </source>
</evidence>
<feature type="transmembrane region" description="Helical" evidence="9">
    <location>
        <begin position="849"/>
        <end position="867"/>
    </location>
</feature>
<feature type="transmembrane region" description="Helical" evidence="9">
    <location>
        <begin position="132"/>
        <end position="151"/>
    </location>
</feature>
<organism evidence="13 14">
    <name type="scientific">Thecamonas trahens ATCC 50062</name>
    <dbReference type="NCBI Taxonomy" id="461836"/>
    <lineage>
        <taxon>Eukaryota</taxon>
        <taxon>Apusozoa</taxon>
        <taxon>Apusomonadida</taxon>
        <taxon>Apusomonadidae</taxon>
        <taxon>Thecamonas</taxon>
    </lineage>
</organism>
<evidence type="ECO:0000259" key="10">
    <source>
        <dbReference type="Pfam" id="PF00122"/>
    </source>
</evidence>
<dbReference type="SUPFAM" id="SSF81653">
    <property type="entry name" value="Calcium ATPase, transduction domain A"/>
    <property type="match status" value="1"/>
</dbReference>
<dbReference type="Proteomes" id="UP000054408">
    <property type="component" value="Unassembled WGS sequence"/>
</dbReference>
<dbReference type="Gene3D" id="1.20.1110.10">
    <property type="entry name" value="Calcium-transporting ATPase, transmembrane domain"/>
    <property type="match status" value="1"/>
</dbReference>
<dbReference type="AlphaFoldDB" id="A0A0L0DC36"/>
<feature type="transmembrane region" description="Helical" evidence="9">
    <location>
        <begin position="97"/>
        <end position="120"/>
    </location>
</feature>
<dbReference type="OrthoDB" id="3352408at2759"/>
<dbReference type="Pfam" id="PF13246">
    <property type="entry name" value="Cation_ATPase"/>
    <property type="match status" value="1"/>
</dbReference>
<dbReference type="InterPro" id="IPR001757">
    <property type="entry name" value="P_typ_ATPase"/>
</dbReference>
<evidence type="ECO:0000256" key="6">
    <source>
        <dbReference type="ARBA" id="ARBA00022842"/>
    </source>
</evidence>
<dbReference type="GO" id="GO:0012505">
    <property type="term" value="C:endomembrane system"/>
    <property type="evidence" value="ECO:0007669"/>
    <property type="project" value="UniProtKB-SubCell"/>
</dbReference>
<dbReference type="InterPro" id="IPR023214">
    <property type="entry name" value="HAD_sf"/>
</dbReference>
<dbReference type="SUPFAM" id="SSF81660">
    <property type="entry name" value="Metal cation-transporting ATPase, ATP-binding domain N"/>
    <property type="match status" value="1"/>
</dbReference>
<comment type="subcellular location">
    <subcellularLocation>
        <location evidence="1">Endomembrane system</location>
        <topology evidence="1">Multi-pass membrane protein</topology>
    </subcellularLocation>
</comment>
<protein>
    <submittedName>
        <fullName evidence="13">Plasma membrane calcium ATPase</fullName>
    </submittedName>
</protein>
<feature type="domain" description="Cation-transporting P-type ATPase N-terminal" evidence="12">
    <location>
        <begin position="49"/>
        <end position="113"/>
    </location>
</feature>